<gene>
    <name evidence="1" type="ORF">KME28_00575</name>
</gene>
<dbReference type="AlphaFoldDB" id="A0A9E3H3X8"/>
<proteinExistence type="predicted"/>
<organism evidence="1 2">
    <name type="scientific">Pelatocladus maniniholoensis HA4357-MV3</name>
    <dbReference type="NCBI Taxonomy" id="1117104"/>
    <lineage>
        <taxon>Bacteria</taxon>
        <taxon>Bacillati</taxon>
        <taxon>Cyanobacteriota</taxon>
        <taxon>Cyanophyceae</taxon>
        <taxon>Nostocales</taxon>
        <taxon>Nostocaceae</taxon>
        <taxon>Pelatocladus</taxon>
    </lineage>
</organism>
<evidence type="ECO:0000313" key="1">
    <source>
        <dbReference type="EMBL" id="MBW4430291.1"/>
    </source>
</evidence>
<reference evidence="1" key="1">
    <citation type="submission" date="2021-05" db="EMBL/GenBank/DDBJ databases">
        <authorList>
            <person name="Pietrasiak N."/>
            <person name="Ward R."/>
            <person name="Stajich J.E."/>
            <person name="Kurbessoian T."/>
        </authorList>
    </citation>
    <scope>NUCLEOTIDE SEQUENCE</scope>
    <source>
        <strain evidence="1">HA4357-MV3</strain>
    </source>
</reference>
<reference evidence="1" key="2">
    <citation type="journal article" date="2022" name="Microbiol. Resour. Announc.">
        <title>Metagenome Sequencing to Explore Phylogenomics of Terrestrial Cyanobacteria.</title>
        <authorList>
            <person name="Ward R.D."/>
            <person name="Stajich J.E."/>
            <person name="Johansen J.R."/>
            <person name="Huntemann M."/>
            <person name="Clum A."/>
            <person name="Foster B."/>
            <person name="Foster B."/>
            <person name="Roux S."/>
            <person name="Palaniappan K."/>
            <person name="Varghese N."/>
            <person name="Mukherjee S."/>
            <person name="Reddy T.B.K."/>
            <person name="Daum C."/>
            <person name="Copeland A."/>
            <person name="Chen I.A."/>
            <person name="Ivanova N.N."/>
            <person name="Kyrpides N.C."/>
            <person name="Shapiro N."/>
            <person name="Eloe-Fadrosh E.A."/>
            <person name="Pietrasiak N."/>
        </authorList>
    </citation>
    <scope>NUCLEOTIDE SEQUENCE</scope>
    <source>
        <strain evidence="1">HA4357-MV3</strain>
    </source>
</reference>
<accession>A0A9E3H3X8</accession>
<name>A0A9E3H3X8_9NOST</name>
<protein>
    <submittedName>
        <fullName evidence="1">Uncharacterized protein</fullName>
    </submittedName>
</protein>
<sequence length="50" mass="5276">MPSHSVSVGRGDLTLYSFAQALRSNAIAASGRGIPEKFDEKLGITIVVSQ</sequence>
<comment type="caution">
    <text evidence="1">The sequence shown here is derived from an EMBL/GenBank/DDBJ whole genome shotgun (WGS) entry which is preliminary data.</text>
</comment>
<evidence type="ECO:0000313" key="2">
    <source>
        <dbReference type="Proteomes" id="UP000813215"/>
    </source>
</evidence>
<dbReference type="Proteomes" id="UP000813215">
    <property type="component" value="Unassembled WGS sequence"/>
</dbReference>
<dbReference type="EMBL" id="JAHHHW010000007">
    <property type="protein sequence ID" value="MBW4430291.1"/>
    <property type="molecule type" value="Genomic_DNA"/>
</dbReference>